<gene>
    <name evidence="2" type="ORF">HY768_04430</name>
</gene>
<reference evidence="2" key="1">
    <citation type="submission" date="2020-07" db="EMBL/GenBank/DDBJ databases">
        <title>Huge and variable diversity of episymbiotic CPR bacteria and DPANN archaea in groundwater ecosystems.</title>
        <authorList>
            <person name="He C.Y."/>
            <person name="Keren R."/>
            <person name="Whittaker M."/>
            <person name="Farag I.F."/>
            <person name="Doudna J."/>
            <person name="Cate J.H.D."/>
            <person name="Banfield J.F."/>
        </authorList>
    </citation>
    <scope>NUCLEOTIDE SEQUENCE</scope>
    <source>
        <strain evidence="2">NC_groundwater_1520_Pr4_B-0.1um_53_5</strain>
    </source>
</reference>
<dbReference type="Proteomes" id="UP000736328">
    <property type="component" value="Unassembled WGS sequence"/>
</dbReference>
<comment type="caution">
    <text evidence="2">The sequence shown here is derived from an EMBL/GenBank/DDBJ whole genome shotgun (WGS) entry which is preliminary data.</text>
</comment>
<protein>
    <submittedName>
        <fullName evidence="2">SpoIID/LytB domain-containing protein</fullName>
    </submittedName>
</protein>
<dbReference type="InterPro" id="IPR013693">
    <property type="entry name" value="SpoIID/LytB_N"/>
</dbReference>
<proteinExistence type="predicted"/>
<sequence>MKRSDFVKISLMLPALVLYGCAPRYLSQKQAPQLALIRVALSRNLSRTEIRGRDTVYVSNGDHQTLIAPGQSWKLLPAINGLMIYTSQGQAFGPINGFVRIYSKSPFCVNDREFSDPAEIRQETASGLLLVMETELEKYLLGVVGAELGSGRTELEALKAQAVVSRSYAFTKIGASPEAGWPRPTTPPPRTTTMMSLFTWSIPGGTR</sequence>
<evidence type="ECO:0000313" key="2">
    <source>
        <dbReference type="EMBL" id="MBI4726464.1"/>
    </source>
</evidence>
<dbReference type="EMBL" id="JACQXR010000054">
    <property type="protein sequence ID" value="MBI4726464.1"/>
    <property type="molecule type" value="Genomic_DNA"/>
</dbReference>
<dbReference type="Pfam" id="PF08486">
    <property type="entry name" value="SpoIID"/>
    <property type="match status" value="1"/>
</dbReference>
<evidence type="ECO:0000259" key="1">
    <source>
        <dbReference type="Pfam" id="PF08486"/>
    </source>
</evidence>
<dbReference type="AlphaFoldDB" id="A0A933IA17"/>
<organism evidence="2 3">
    <name type="scientific">candidate division TA06 bacterium</name>
    <dbReference type="NCBI Taxonomy" id="2250710"/>
    <lineage>
        <taxon>Bacteria</taxon>
        <taxon>Bacteria division TA06</taxon>
    </lineage>
</organism>
<dbReference type="PROSITE" id="PS51257">
    <property type="entry name" value="PROKAR_LIPOPROTEIN"/>
    <property type="match status" value="1"/>
</dbReference>
<feature type="domain" description="Sporulation stage II protein D amidase enhancer LytB N-terminal" evidence="1">
    <location>
        <begin position="127"/>
        <end position="171"/>
    </location>
</feature>
<accession>A0A933IA17</accession>
<name>A0A933IA17_UNCT6</name>
<evidence type="ECO:0000313" key="3">
    <source>
        <dbReference type="Proteomes" id="UP000736328"/>
    </source>
</evidence>